<proteinExistence type="predicted"/>
<accession>A0A2V3IZ90</accession>
<name>A0A2V3IZ90_9FLOR</name>
<reference evidence="1 2" key="1">
    <citation type="journal article" date="2018" name="Mol. Biol. Evol.">
        <title>Analysis of the draft genome of the red seaweed Gracilariopsis chorda provides insights into genome size evolution in Rhodophyta.</title>
        <authorList>
            <person name="Lee J."/>
            <person name="Yang E.C."/>
            <person name="Graf L."/>
            <person name="Yang J.H."/>
            <person name="Qiu H."/>
            <person name="Zel Zion U."/>
            <person name="Chan C.X."/>
            <person name="Stephens T.G."/>
            <person name="Weber A.P.M."/>
            <person name="Boo G.H."/>
            <person name="Boo S.M."/>
            <person name="Kim K.M."/>
            <person name="Shin Y."/>
            <person name="Jung M."/>
            <person name="Lee S.J."/>
            <person name="Yim H.S."/>
            <person name="Lee J.H."/>
            <person name="Bhattacharya D."/>
            <person name="Yoon H.S."/>
        </authorList>
    </citation>
    <scope>NUCLEOTIDE SEQUENCE [LARGE SCALE GENOMIC DNA]</scope>
    <source>
        <strain evidence="1 2">SKKU-2015</strain>
        <tissue evidence="1">Whole body</tissue>
    </source>
</reference>
<sequence length="76" mass="8873">MRSRVLGNRLTLLLKEVRNPDTGHPSWERSYSFPPRAQMASIVNKLMKEPNWYEKRFDGVDGIRSDAELREDPNSL</sequence>
<dbReference type="EMBL" id="NBIV01000030">
    <property type="protein sequence ID" value="PXF46997.1"/>
    <property type="molecule type" value="Genomic_DNA"/>
</dbReference>
<evidence type="ECO:0000313" key="1">
    <source>
        <dbReference type="EMBL" id="PXF46997.1"/>
    </source>
</evidence>
<evidence type="ECO:0000313" key="2">
    <source>
        <dbReference type="Proteomes" id="UP000247409"/>
    </source>
</evidence>
<keyword evidence="2" id="KW-1185">Reference proteome</keyword>
<comment type="caution">
    <text evidence="1">The sequence shown here is derived from an EMBL/GenBank/DDBJ whole genome shotgun (WGS) entry which is preliminary data.</text>
</comment>
<protein>
    <submittedName>
        <fullName evidence="1">Uncharacterized protein</fullName>
    </submittedName>
</protein>
<gene>
    <name evidence="1" type="ORF">BWQ96_03187</name>
</gene>
<dbReference type="AlphaFoldDB" id="A0A2V3IZ90"/>
<organism evidence="1 2">
    <name type="scientific">Gracilariopsis chorda</name>
    <dbReference type="NCBI Taxonomy" id="448386"/>
    <lineage>
        <taxon>Eukaryota</taxon>
        <taxon>Rhodophyta</taxon>
        <taxon>Florideophyceae</taxon>
        <taxon>Rhodymeniophycidae</taxon>
        <taxon>Gracilariales</taxon>
        <taxon>Gracilariaceae</taxon>
        <taxon>Gracilariopsis</taxon>
    </lineage>
</organism>
<dbReference type="Proteomes" id="UP000247409">
    <property type="component" value="Unassembled WGS sequence"/>
</dbReference>